<comment type="caution">
    <text evidence="1">The sequence shown here is derived from an EMBL/GenBank/DDBJ whole genome shotgun (WGS) entry which is preliminary data.</text>
</comment>
<accession>A0ACB8Y632</accession>
<protein>
    <submittedName>
        <fullName evidence="1">Uncharacterized protein</fullName>
    </submittedName>
</protein>
<name>A0ACB8Y632_ARCLA</name>
<sequence>MLKTLHIVPDGCSRYRNGSLSACFDAYDVVRRVGHVGSRSDKPLDIPMGNVRLKTFELPMEIVSAIAGRLQIIDLLSLRGSCKDFRRASATASAEFEPYRPEHPFGDDIQHLRQILYLDVNETVLVCVTSYKNMNKPRHVIFLNEIINDPTNTNQRQAVWFRPRFFEIDNNLRWVDNDV</sequence>
<evidence type="ECO:0000313" key="2">
    <source>
        <dbReference type="Proteomes" id="UP001055879"/>
    </source>
</evidence>
<evidence type="ECO:0000313" key="1">
    <source>
        <dbReference type="EMBL" id="KAI3678855.1"/>
    </source>
</evidence>
<reference evidence="1 2" key="2">
    <citation type="journal article" date="2022" name="Mol. Ecol. Resour.">
        <title>The genomes of chicory, endive, great burdock and yacon provide insights into Asteraceae paleo-polyploidization history and plant inulin production.</title>
        <authorList>
            <person name="Fan W."/>
            <person name="Wang S."/>
            <person name="Wang H."/>
            <person name="Wang A."/>
            <person name="Jiang F."/>
            <person name="Liu H."/>
            <person name="Zhao H."/>
            <person name="Xu D."/>
            <person name="Zhang Y."/>
        </authorList>
    </citation>
    <scope>NUCLEOTIDE SEQUENCE [LARGE SCALE GENOMIC DNA]</scope>
    <source>
        <strain evidence="2">cv. Niubang</strain>
    </source>
</reference>
<reference evidence="2" key="1">
    <citation type="journal article" date="2022" name="Mol. Ecol. Resour.">
        <title>The genomes of chicory, endive, great burdock and yacon provide insights into Asteraceae palaeo-polyploidization history and plant inulin production.</title>
        <authorList>
            <person name="Fan W."/>
            <person name="Wang S."/>
            <person name="Wang H."/>
            <person name="Wang A."/>
            <person name="Jiang F."/>
            <person name="Liu H."/>
            <person name="Zhao H."/>
            <person name="Xu D."/>
            <person name="Zhang Y."/>
        </authorList>
    </citation>
    <scope>NUCLEOTIDE SEQUENCE [LARGE SCALE GENOMIC DNA]</scope>
    <source>
        <strain evidence="2">cv. Niubang</strain>
    </source>
</reference>
<dbReference type="EMBL" id="CM042060">
    <property type="protein sequence ID" value="KAI3678855.1"/>
    <property type="molecule type" value="Genomic_DNA"/>
</dbReference>
<organism evidence="1 2">
    <name type="scientific">Arctium lappa</name>
    <name type="common">Greater burdock</name>
    <name type="synonym">Lappa major</name>
    <dbReference type="NCBI Taxonomy" id="4217"/>
    <lineage>
        <taxon>Eukaryota</taxon>
        <taxon>Viridiplantae</taxon>
        <taxon>Streptophyta</taxon>
        <taxon>Embryophyta</taxon>
        <taxon>Tracheophyta</taxon>
        <taxon>Spermatophyta</taxon>
        <taxon>Magnoliopsida</taxon>
        <taxon>eudicotyledons</taxon>
        <taxon>Gunneridae</taxon>
        <taxon>Pentapetalae</taxon>
        <taxon>asterids</taxon>
        <taxon>campanulids</taxon>
        <taxon>Asterales</taxon>
        <taxon>Asteraceae</taxon>
        <taxon>Carduoideae</taxon>
        <taxon>Cardueae</taxon>
        <taxon>Arctiinae</taxon>
        <taxon>Arctium</taxon>
    </lineage>
</organism>
<dbReference type="Proteomes" id="UP001055879">
    <property type="component" value="Linkage Group LG14"/>
</dbReference>
<keyword evidence="2" id="KW-1185">Reference proteome</keyword>
<gene>
    <name evidence="1" type="ORF">L6452_38159</name>
</gene>
<proteinExistence type="predicted"/>